<keyword evidence="5" id="KW-0812">Transmembrane</keyword>
<feature type="DNA-binding region" description="HMG box" evidence="3">
    <location>
        <begin position="299"/>
        <end position="354"/>
    </location>
</feature>
<dbReference type="SUPFAM" id="SSF47095">
    <property type="entry name" value="HMG-box"/>
    <property type="match status" value="1"/>
</dbReference>
<dbReference type="GO" id="GO:0006508">
    <property type="term" value="P:proteolysis"/>
    <property type="evidence" value="ECO:0007669"/>
    <property type="project" value="InterPro"/>
</dbReference>
<evidence type="ECO:0000256" key="5">
    <source>
        <dbReference type="SAM" id="Phobius"/>
    </source>
</evidence>
<dbReference type="Pfam" id="PF00112">
    <property type="entry name" value="Peptidase_C1"/>
    <property type="match status" value="1"/>
</dbReference>
<comment type="caution">
    <text evidence="7">The sequence shown here is derived from an EMBL/GenBank/DDBJ whole genome shotgun (WGS) entry which is preliminary data.</text>
</comment>
<dbReference type="Gene3D" id="3.90.70.10">
    <property type="entry name" value="Cysteine proteinases"/>
    <property type="match status" value="1"/>
</dbReference>
<organism evidence="7 8">
    <name type="scientific">Rhododendron griersonianum</name>
    <dbReference type="NCBI Taxonomy" id="479676"/>
    <lineage>
        <taxon>Eukaryota</taxon>
        <taxon>Viridiplantae</taxon>
        <taxon>Streptophyta</taxon>
        <taxon>Embryophyta</taxon>
        <taxon>Tracheophyta</taxon>
        <taxon>Spermatophyta</taxon>
        <taxon>Magnoliopsida</taxon>
        <taxon>eudicotyledons</taxon>
        <taxon>Gunneridae</taxon>
        <taxon>Pentapetalae</taxon>
        <taxon>asterids</taxon>
        <taxon>Ericales</taxon>
        <taxon>Ericaceae</taxon>
        <taxon>Ericoideae</taxon>
        <taxon>Rhodoreae</taxon>
        <taxon>Rhododendron</taxon>
    </lineage>
</organism>
<keyword evidence="2" id="KW-0789">Thiol protease inhibitor</keyword>
<feature type="compositionally biased region" description="Acidic residues" evidence="4">
    <location>
        <begin position="1"/>
        <end position="10"/>
    </location>
</feature>
<sequence>MRSAVEEVENDQVSNRVMTRSTSNQKKFMDDYANRRMTRSAFKQQQEQKGDEKPQQQQQKKRKRKNKKKKPVVDDTPKISWRHMRYFTPEEREAYQKKLKESEGFDVGKYTSEVALSNPISEISLEEHSEVSDFSTEAAKMAIRDYNRKKRTKYEFVKLVRVCIGLCTGWMYYITFQAKQDGMAPSPPRNFQARIHNFIGMHVQFCREEKKPQLTEGAWAQEMPFSCIAVRTHNKVTAISIVNLFWDLRGQRRLHVGAWLPRHAIADPELVASHYRCLALLLNPHRNRLPSAGGKTTNRAQTASASENNNETTMTHSKVAGKAWNNMSNAEKAPFMDMANQTKARTKKNVPKKKRTTALKTLEFGRIGVYTITLDNVGRALGLPLGTIPVPTECEDFHFKHIRNMFAEGDEELKRGVTFAMMQGVFESGVADAKFQTSYVLFVLSCLLCPTTKDVASTKFYPAVYDLTKTPTYAWPQFVLDWLVKEITKFKKRDAKVVDNKKDAPGVSGCVLLLMLIYFDKEPMGMNVGSVGVPLIQSWTTKLIMEQIAKEENLDLLNPISGQFPEPRLRHPGVYRAPNAIRKKLSLHALLIIGEYRTKSGVQIYDCQNSWGEDWGDEGFCKVEKLCLLKFCYAINPRVQESDLLDVQSYFLQVYLHHLAHCRYTYARRPKVPLAPPQPTAPSSPPLGDPASTDPNSLPLALRKICVRTLMALKTSVPTTSQAFDPPGPGTLSLIDIRPDSSC</sequence>
<dbReference type="Proteomes" id="UP000823749">
    <property type="component" value="Chromosome 7"/>
</dbReference>
<protein>
    <recommendedName>
        <fullName evidence="6">HMG box domain-containing protein</fullName>
    </recommendedName>
</protein>
<dbReference type="PROSITE" id="PS50118">
    <property type="entry name" value="HMG_BOX_2"/>
    <property type="match status" value="1"/>
</dbReference>
<dbReference type="PANTHER" id="PTHR34835:SF82">
    <property type="entry name" value="OS01G0826651 PROTEIN"/>
    <property type="match status" value="1"/>
</dbReference>
<feature type="region of interest" description="Disordered" evidence="4">
    <location>
        <begin position="1"/>
        <end position="75"/>
    </location>
</feature>
<evidence type="ECO:0000256" key="4">
    <source>
        <dbReference type="SAM" id="MobiDB-lite"/>
    </source>
</evidence>
<feature type="region of interest" description="Disordered" evidence="4">
    <location>
        <begin position="288"/>
        <end position="315"/>
    </location>
</feature>
<feature type="transmembrane region" description="Helical" evidence="5">
    <location>
        <begin position="156"/>
        <end position="173"/>
    </location>
</feature>
<keyword evidence="3" id="KW-0238">DNA-binding</keyword>
<keyword evidence="5" id="KW-1133">Transmembrane helix</keyword>
<dbReference type="InterPro" id="IPR036910">
    <property type="entry name" value="HMG_box_dom_sf"/>
</dbReference>
<feature type="compositionally biased region" description="Polar residues" evidence="4">
    <location>
        <begin position="294"/>
        <end position="315"/>
    </location>
</feature>
<accession>A0AAV6JN67</accession>
<evidence type="ECO:0000259" key="6">
    <source>
        <dbReference type="PROSITE" id="PS50118"/>
    </source>
</evidence>
<evidence type="ECO:0000313" key="7">
    <source>
        <dbReference type="EMBL" id="KAG5540019.1"/>
    </source>
</evidence>
<dbReference type="InterPro" id="IPR000010">
    <property type="entry name" value="Cystatin_dom"/>
</dbReference>
<dbReference type="Pfam" id="PF00031">
    <property type="entry name" value="Cystatin"/>
    <property type="match status" value="1"/>
</dbReference>
<feature type="compositionally biased region" description="Polar residues" evidence="4">
    <location>
        <begin position="11"/>
        <end position="26"/>
    </location>
</feature>
<dbReference type="GO" id="GO:0005634">
    <property type="term" value="C:nucleus"/>
    <property type="evidence" value="ECO:0007669"/>
    <property type="project" value="UniProtKB-UniRule"/>
</dbReference>
<feature type="domain" description="HMG box" evidence="6">
    <location>
        <begin position="299"/>
        <end position="354"/>
    </location>
</feature>
<dbReference type="InterPro" id="IPR006525">
    <property type="entry name" value="Cystatin-related_pln"/>
</dbReference>
<dbReference type="SUPFAM" id="SSF54403">
    <property type="entry name" value="Cystatin/monellin"/>
    <property type="match status" value="1"/>
</dbReference>
<keyword evidence="5" id="KW-0472">Membrane</keyword>
<feature type="compositionally biased region" description="Basic residues" evidence="4">
    <location>
        <begin position="59"/>
        <end position="70"/>
    </location>
</feature>
<dbReference type="InterPro" id="IPR046350">
    <property type="entry name" value="Cystatin_sf"/>
</dbReference>
<keyword evidence="1" id="KW-0646">Protease inhibitor</keyword>
<dbReference type="Gene3D" id="3.10.450.10">
    <property type="match status" value="1"/>
</dbReference>
<dbReference type="InterPro" id="IPR038765">
    <property type="entry name" value="Papain-like_cys_pep_sf"/>
</dbReference>
<dbReference type="GO" id="GO:0004869">
    <property type="term" value="F:cysteine-type endopeptidase inhibitor activity"/>
    <property type="evidence" value="ECO:0007669"/>
    <property type="project" value="UniProtKB-KW"/>
</dbReference>
<feature type="compositionally biased region" description="Pro residues" evidence="4">
    <location>
        <begin position="673"/>
        <end position="688"/>
    </location>
</feature>
<reference evidence="7" key="1">
    <citation type="submission" date="2020-08" db="EMBL/GenBank/DDBJ databases">
        <title>Plant Genome Project.</title>
        <authorList>
            <person name="Zhang R.-G."/>
        </authorList>
    </citation>
    <scope>NUCLEOTIDE SEQUENCE</scope>
    <source>
        <strain evidence="7">WSP0</strain>
        <tissue evidence="7">Leaf</tissue>
    </source>
</reference>
<evidence type="ECO:0000313" key="8">
    <source>
        <dbReference type="Proteomes" id="UP000823749"/>
    </source>
</evidence>
<feature type="region of interest" description="Disordered" evidence="4">
    <location>
        <begin position="673"/>
        <end position="693"/>
    </location>
</feature>
<dbReference type="SUPFAM" id="SSF54001">
    <property type="entry name" value="Cysteine proteinases"/>
    <property type="match status" value="1"/>
</dbReference>
<dbReference type="InterPro" id="IPR009071">
    <property type="entry name" value="HMG_box_dom"/>
</dbReference>
<keyword evidence="8" id="KW-1185">Reference proteome</keyword>
<keyword evidence="3" id="KW-0539">Nucleus</keyword>
<dbReference type="GO" id="GO:0003677">
    <property type="term" value="F:DNA binding"/>
    <property type="evidence" value="ECO:0007669"/>
    <property type="project" value="UniProtKB-UniRule"/>
</dbReference>
<proteinExistence type="predicted"/>
<dbReference type="GO" id="GO:0008234">
    <property type="term" value="F:cysteine-type peptidase activity"/>
    <property type="evidence" value="ECO:0007669"/>
    <property type="project" value="InterPro"/>
</dbReference>
<evidence type="ECO:0000256" key="3">
    <source>
        <dbReference type="PROSITE-ProRule" id="PRU00267"/>
    </source>
</evidence>
<dbReference type="EMBL" id="JACTNZ010000007">
    <property type="protein sequence ID" value="KAG5540019.1"/>
    <property type="molecule type" value="Genomic_DNA"/>
</dbReference>
<dbReference type="Gene3D" id="1.10.30.10">
    <property type="entry name" value="High mobility group box domain"/>
    <property type="match status" value="1"/>
</dbReference>
<dbReference type="NCBIfam" id="TIGR01638">
    <property type="entry name" value="Atha_cystat_rel"/>
    <property type="match status" value="1"/>
</dbReference>
<evidence type="ECO:0000256" key="1">
    <source>
        <dbReference type="ARBA" id="ARBA00022690"/>
    </source>
</evidence>
<dbReference type="PANTHER" id="PTHR34835">
    <property type="entry name" value="OS07G0283600 PROTEIN-RELATED"/>
    <property type="match status" value="1"/>
</dbReference>
<evidence type="ECO:0000256" key="2">
    <source>
        <dbReference type="ARBA" id="ARBA00022704"/>
    </source>
</evidence>
<name>A0AAV6JN67_9ERIC</name>
<dbReference type="InterPro" id="IPR000668">
    <property type="entry name" value="Peptidase_C1A_C"/>
</dbReference>
<gene>
    <name evidence="7" type="ORF">RHGRI_020302</name>
</gene>
<dbReference type="AlphaFoldDB" id="A0AAV6JN67"/>